<dbReference type="PATRIC" id="fig|1337887.3.peg.1322"/>
<keyword evidence="1" id="KW-0472">Membrane</keyword>
<proteinExistence type="predicted"/>
<accession>U4VEL3</accession>
<evidence type="ECO:0000256" key="1">
    <source>
        <dbReference type="SAM" id="Phobius"/>
    </source>
</evidence>
<dbReference type="Proteomes" id="UP000016842">
    <property type="component" value="Unassembled WGS sequence"/>
</dbReference>
<dbReference type="AlphaFoldDB" id="U4VEL3"/>
<protein>
    <submittedName>
        <fullName evidence="2">Uncharacterized protein</fullName>
    </submittedName>
</protein>
<organism evidence="2 3">
    <name type="scientific">Brucella intermedia 229E</name>
    <dbReference type="NCBI Taxonomy" id="1337887"/>
    <lineage>
        <taxon>Bacteria</taxon>
        <taxon>Pseudomonadati</taxon>
        <taxon>Pseudomonadota</taxon>
        <taxon>Alphaproteobacteria</taxon>
        <taxon>Hyphomicrobiales</taxon>
        <taxon>Brucellaceae</taxon>
        <taxon>Brucella/Ochrobactrum group</taxon>
        <taxon>Brucella</taxon>
    </lineage>
</organism>
<dbReference type="EMBL" id="ASXJ01000065">
    <property type="protein sequence ID" value="ERM02744.1"/>
    <property type="molecule type" value="Genomic_DNA"/>
</dbReference>
<evidence type="ECO:0000313" key="2">
    <source>
        <dbReference type="EMBL" id="ERM02744.1"/>
    </source>
</evidence>
<gene>
    <name evidence="2" type="ORF">Q644_01855</name>
</gene>
<keyword evidence="1" id="KW-0812">Transmembrane</keyword>
<evidence type="ECO:0000313" key="3">
    <source>
        <dbReference type="Proteomes" id="UP000016842"/>
    </source>
</evidence>
<comment type="caution">
    <text evidence="2">The sequence shown here is derived from an EMBL/GenBank/DDBJ whole genome shotgun (WGS) entry which is preliminary data.</text>
</comment>
<sequence>MGYSFRRTQSCHAAFLSQPLFSMYTACLIVRLHADYPLIM</sequence>
<reference evidence="2 3" key="1">
    <citation type="journal article" date="2014" name="FEMS Microbiol. Lett.">
        <title>Genome sequencing analysis reveals virulence-related gene content of Ochrobactrum intermedium strain 229E, a urease-positive strain isolated from the human gastric niche.</title>
        <authorList>
            <person name="Kulkarni G.J."/>
            <person name="Shetty S."/>
            <person name="Dharne M.S."/>
            <person name="Shouche Y.S."/>
        </authorList>
    </citation>
    <scope>NUCLEOTIDE SEQUENCE [LARGE SCALE GENOMIC DNA]</scope>
    <source>
        <strain evidence="2 3">229E</strain>
    </source>
</reference>
<name>U4VEL3_9HYPH</name>
<keyword evidence="1" id="KW-1133">Transmembrane helix</keyword>
<feature type="transmembrane region" description="Helical" evidence="1">
    <location>
        <begin position="12"/>
        <end position="34"/>
    </location>
</feature>